<dbReference type="EMBL" id="CP007202">
    <property type="protein sequence ID" value="AJR04808.1"/>
    <property type="molecule type" value="Genomic_DNA"/>
</dbReference>
<dbReference type="HOGENOM" id="CLU_1076429_0_0_10"/>
<keyword evidence="1" id="KW-1133">Transmembrane helix</keyword>
<dbReference type="RefSeq" id="WP_044638013.1">
    <property type="nucleotide sequence ID" value="NZ_CP007202.1"/>
</dbReference>
<keyword evidence="1" id="KW-0472">Membrane</keyword>
<evidence type="ECO:0000313" key="2">
    <source>
        <dbReference type="EMBL" id="AJR04808.1"/>
    </source>
</evidence>
<dbReference type="STRING" id="1454006.AW14_06280"/>
<dbReference type="KEGG" id="sze:AW14_06280"/>
<evidence type="ECO:0000256" key="1">
    <source>
        <dbReference type="SAM" id="Phobius"/>
    </source>
</evidence>
<dbReference type="PATRIC" id="fig|1454006.5.peg.1233"/>
<evidence type="ECO:0000313" key="3">
    <source>
        <dbReference type="Proteomes" id="UP000032229"/>
    </source>
</evidence>
<dbReference type="AlphaFoldDB" id="A0A0C5WCQ7"/>
<feature type="transmembrane region" description="Helical" evidence="1">
    <location>
        <begin position="45"/>
        <end position="65"/>
    </location>
</feature>
<reference evidence="2 3" key="1">
    <citation type="submission" date="2014-02" db="EMBL/GenBank/DDBJ databases">
        <authorList>
            <person name="Young C.-C."/>
            <person name="Hameed A."/>
            <person name="Huang H.-C."/>
            <person name="Shahina M."/>
        </authorList>
    </citation>
    <scope>NUCLEOTIDE SEQUENCE [LARGE SCALE GENOMIC DNA]</scope>
    <source>
        <strain evidence="2 3">CC-SAMT-1</strain>
    </source>
</reference>
<protein>
    <submittedName>
        <fullName evidence="2">Uncharacterized protein</fullName>
    </submittedName>
</protein>
<proteinExistence type="predicted"/>
<keyword evidence="3" id="KW-1185">Reference proteome</keyword>
<organism evidence="2 3">
    <name type="scientific">Siansivirga zeaxanthinifaciens CC-SAMT-1</name>
    <dbReference type="NCBI Taxonomy" id="1454006"/>
    <lineage>
        <taxon>Bacteria</taxon>
        <taxon>Pseudomonadati</taxon>
        <taxon>Bacteroidota</taxon>
        <taxon>Flavobacteriia</taxon>
        <taxon>Flavobacteriales</taxon>
        <taxon>Flavobacteriaceae</taxon>
        <taxon>Siansivirga</taxon>
    </lineage>
</organism>
<gene>
    <name evidence="2" type="ORF">AW14_06280</name>
</gene>
<dbReference type="Proteomes" id="UP000032229">
    <property type="component" value="Chromosome"/>
</dbReference>
<keyword evidence="1" id="KW-0812">Transmembrane</keyword>
<sequence length="248" mass="27589">MESNNFENKIKETLENRSIQPSAQAWDKLSNRLDSAATKPNNKTFWWLGIAASIIGVLFVVSIFFKNENSTNKIVVTPVEDVKESVAPEAMDANSFIEDKLDIVEDKTASSVETFQNDKQVPSQVLSHNDNENMELANQSESTNKDIKAPQEVLSFEDKKIQEVVAKIADLKSHNVPITEADIDALLLEAQNEIRLQKSNNQVAGTIDPLELLQDVEADLNQSFRSKVLEAIKASYGTVKTAVAQRND</sequence>
<name>A0A0C5WCQ7_9FLAO</name>
<accession>A0A0C5WCQ7</accession>
<dbReference type="OrthoDB" id="1247025at2"/>